<dbReference type="EMBL" id="JAAMPC010000005">
    <property type="protein sequence ID" value="KAG2311936.1"/>
    <property type="molecule type" value="Genomic_DNA"/>
</dbReference>
<protein>
    <submittedName>
        <fullName evidence="1">Uncharacterized protein</fullName>
    </submittedName>
</protein>
<sequence>MYTESWETKGEEEIFISYMADITRRELGGERVEKKSLVFAGEFMGSVNLNVPLATKQPHRTTYQSL</sequence>
<organism evidence="1 2">
    <name type="scientific">Brassica carinata</name>
    <name type="common">Ethiopian mustard</name>
    <name type="synonym">Abyssinian cabbage</name>
    <dbReference type="NCBI Taxonomy" id="52824"/>
    <lineage>
        <taxon>Eukaryota</taxon>
        <taxon>Viridiplantae</taxon>
        <taxon>Streptophyta</taxon>
        <taxon>Embryophyta</taxon>
        <taxon>Tracheophyta</taxon>
        <taxon>Spermatophyta</taxon>
        <taxon>Magnoliopsida</taxon>
        <taxon>eudicotyledons</taxon>
        <taxon>Gunneridae</taxon>
        <taxon>Pentapetalae</taxon>
        <taxon>rosids</taxon>
        <taxon>malvids</taxon>
        <taxon>Brassicales</taxon>
        <taxon>Brassicaceae</taxon>
        <taxon>Brassiceae</taxon>
        <taxon>Brassica</taxon>
    </lineage>
</organism>
<keyword evidence="2" id="KW-1185">Reference proteome</keyword>
<evidence type="ECO:0000313" key="1">
    <source>
        <dbReference type="EMBL" id="KAG2311936.1"/>
    </source>
</evidence>
<accession>A0A8X7VIJ9</accession>
<reference evidence="1 2" key="1">
    <citation type="submission" date="2020-02" db="EMBL/GenBank/DDBJ databases">
        <authorList>
            <person name="Ma Q."/>
            <person name="Huang Y."/>
            <person name="Song X."/>
            <person name="Pei D."/>
        </authorList>
    </citation>
    <scope>NUCLEOTIDE SEQUENCE [LARGE SCALE GENOMIC DNA]</scope>
    <source>
        <strain evidence="1">Sxm20200214</strain>
        <tissue evidence="1">Leaf</tissue>
    </source>
</reference>
<name>A0A8X7VIJ9_BRACI</name>
<evidence type="ECO:0000313" key="2">
    <source>
        <dbReference type="Proteomes" id="UP000886595"/>
    </source>
</evidence>
<dbReference type="AlphaFoldDB" id="A0A8X7VIJ9"/>
<comment type="caution">
    <text evidence="1">The sequence shown here is derived from an EMBL/GenBank/DDBJ whole genome shotgun (WGS) entry which is preliminary data.</text>
</comment>
<gene>
    <name evidence="1" type="ORF">Bca52824_023493</name>
</gene>
<proteinExistence type="predicted"/>
<dbReference type="Proteomes" id="UP000886595">
    <property type="component" value="Unassembled WGS sequence"/>
</dbReference>